<gene>
    <name evidence="1" type="ORF">METZ01_LOCUS300851</name>
</gene>
<accession>A0A382MJS3</accession>
<sequence>GLLSIDFGTVTYDGPADQDILADAYYSLTAGGGAGTKSLLGAVTCADAFTVDADVTVDMDGNTIGVTGATDINGILTVGGSTLTLDGASVVGGTITVSTGTVDANGAFNATGGNLTFTGAGNLQLAGDVTNLGTLTGADFGTVTYDGGSQNLFGPQTYVNLVAGGTGTKTLLGTVTVSGAFTSNASVTTAMGAFDLDVAGATDINGIVTIVTGTLDAEGAFDAAGAGDATGGIINLTGAGHLELAGNVTSLGVLTDATHGTVTYDGGGDQNIVSDNYVNLIAGGGGGIKTLLGNVIVAGAFTTDGSVTTAMGTFDLDVAGATTIPGTVTMTTGTLDTEGTFDATGGTIDINGAGELQLAATTPLLGTNLSTDFGKVTYDGTAQT</sequence>
<evidence type="ECO:0000313" key="1">
    <source>
        <dbReference type="EMBL" id="SVC47997.1"/>
    </source>
</evidence>
<dbReference type="EMBL" id="UINC01093519">
    <property type="protein sequence ID" value="SVC47997.1"/>
    <property type="molecule type" value="Genomic_DNA"/>
</dbReference>
<organism evidence="1">
    <name type="scientific">marine metagenome</name>
    <dbReference type="NCBI Taxonomy" id="408172"/>
    <lineage>
        <taxon>unclassified sequences</taxon>
        <taxon>metagenomes</taxon>
        <taxon>ecological metagenomes</taxon>
    </lineage>
</organism>
<reference evidence="1" key="1">
    <citation type="submission" date="2018-05" db="EMBL/GenBank/DDBJ databases">
        <authorList>
            <person name="Lanie J.A."/>
            <person name="Ng W.-L."/>
            <person name="Kazmierczak K.M."/>
            <person name="Andrzejewski T.M."/>
            <person name="Davidsen T.M."/>
            <person name="Wayne K.J."/>
            <person name="Tettelin H."/>
            <person name="Glass J.I."/>
            <person name="Rusch D."/>
            <person name="Podicherti R."/>
            <person name="Tsui H.-C.T."/>
            <person name="Winkler M.E."/>
        </authorList>
    </citation>
    <scope>NUCLEOTIDE SEQUENCE</scope>
</reference>
<feature type="non-terminal residue" evidence="1">
    <location>
        <position position="384"/>
    </location>
</feature>
<protein>
    <submittedName>
        <fullName evidence="1">Uncharacterized protein</fullName>
    </submittedName>
</protein>
<name>A0A382MJS3_9ZZZZ</name>
<feature type="non-terminal residue" evidence="1">
    <location>
        <position position="1"/>
    </location>
</feature>
<dbReference type="AlphaFoldDB" id="A0A382MJS3"/>
<proteinExistence type="predicted"/>